<evidence type="ECO:0000256" key="2">
    <source>
        <dbReference type="SAM" id="Phobius"/>
    </source>
</evidence>
<evidence type="ECO:0000313" key="5">
    <source>
        <dbReference type="Proteomes" id="UP000627538"/>
    </source>
</evidence>
<organism evidence="4 5">
    <name type="scientific">Nanchangia anserum</name>
    <dbReference type="NCBI Taxonomy" id="2692125"/>
    <lineage>
        <taxon>Bacteria</taxon>
        <taxon>Bacillati</taxon>
        <taxon>Actinomycetota</taxon>
        <taxon>Actinomycetes</taxon>
        <taxon>Actinomycetales</taxon>
        <taxon>Actinomycetaceae</taxon>
        <taxon>Nanchangia</taxon>
    </lineage>
</organism>
<feature type="transmembrane region" description="Helical" evidence="2">
    <location>
        <begin position="32"/>
        <end position="55"/>
    </location>
</feature>
<dbReference type="Gene3D" id="3.30.70.2390">
    <property type="match status" value="1"/>
</dbReference>
<feature type="compositionally biased region" description="Acidic residues" evidence="1">
    <location>
        <begin position="1"/>
        <end position="11"/>
    </location>
</feature>
<accession>A0A8I0KQI8</accession>
<dbReference type="RefSeq" id="WP_191072138.1">
    <property type="nucleotide sequence ID" value="NZ_CP060506.1"/>
</dbReference>
<dbReference type="EMBL" id="JACRUO010000002">
    <property type="protein sequence ID" value="MBD3690035.1"/>
    <property type="molecule type" value="Genomic_DNA"/>
</dbReference>
<dbReference type="Proteomes" id="UP000627538">
    <property type="component" value="Unassembled WGS sequence"/>
</dbReference>
<dbReference type="Pfam" id="PF13399">
    <property type="entry name" value="LytR_C"/>
    <property type="match status" value="1"/>
</dbReference>
<feature type="compositionally biased region" description="Low complexity" evidence="1">
    <location>
        <begin position="60"/>
        <end position="80"/>
    </location>
</feature>
<name>A0A8I0KQI8_9ACTO</name>
<keyword evidence="2" id="KW-0812">Transmembrane</keyword>
<dbReference type="AlphaFoldDB" id="A0A8I0KQI8"/>
<reference evidence="4 5" key="1">
    <citation type="submission" date="2020-08" db="EMBL/GenBank/DDBJ databases">
        <title>Winkia gen. nov., sp. nov., isolated from faeces of the Anser albifrons in China.</title>
        <authorList>
            <person name="Liu Q."/>
        </authorList>
    </citation>
    <scope>NUCLEOTIDE SEQUENCE [LARGE SCALE GENOMIC DNA]</scope>
    <source>
        <strain evidence="4 5">C62</strain>
    </source>
</reference>
<gene>
    <name evidence="4" type="ORF">H8R10_07335</name>
</gene>
<feature type="domain" description="LytR/CpsA/Psr regulator C-terminal" evidence="3">
    <location>
        <begin position="86"/>
        <end position="174"/>
    </location>
</feature>
<keyword evidence="2" id="KW-1133">Transmembrane helix</keyword>
<keyword evidence="2" id="KW-0472">Membrane</keyword>
<keyword evidence="5" id="KW-1185">Reference proteome</keyword>
<evidence type="ECO:0000313" key="4">
    <source>
        <dbReference type="EMBL" id="MBD3690035.1"/>
    </source>
</evidence>
<dbReference type="InterPro" id="IPR027381">
    <property type="entry name" value="LytR/CpsA/Psr_C"/>
</dbReference>
<evidence type="ECO:0000259" key="3">
    <source>
        <dbReference type="Pfam" id="PF13399"/>
    </source>
</evidence>
<feature type="region of interest" description="Disordered" evidence="1">
    <location>
        <begin position="1"/>
        <end position="24"/>
    </location>
</feature>
<protein>
    <submittedName>
        <fullName evidence="4">LytR C-terminal domain-containing protein</fullName>
    </submittedName>
</protein>
<comment type="caution">
    <text evidence="4">The sequence shown here is derived from an EMBL/GenBank/DDBJ whole genome shotgun (WGS) entry which is preliminary data.</text>
</comment>
<feature type="region of interest" description="Disordered" evidence="1">
    <location>
        <begin position="60"/>
        <end position="82"/>
    </location>
</feature>
<proteinExistence type="predicted"/>
<sequence length="180" mass="18520">MTTKEYEEDEFDRAAGTQPAGAHRQPVSRLKLAWPFLVVIIAAPVLAWIIVTVVLGGGDTSDASSTPPATTQAPQAPATPEVNKATPVTINNAAGVQGLAASAAGKLTDNGFTSINPTNSAARGISHTTVYYSSENHKAAAEAVAKILGIQAVEATPAGYQMPDGVAVYLLSDYSPSSAR</sequence>
<evidence type="ECO:0000256" key="1">
    <source>
        <dbReference type="SAM" id="MobiDB-lite"/>
    </source>
</evidence>